<evidence type="ECO:0000313" key="2">
    <source>
        <dbReference type="EMBL" id="KAF2084938.1"/>
    </source>
</evidence>
<name>A0A9P4HS48_9PEZI</name>
<comment type="caution">
    <text evidence="2">The sequence shown here is derived from an EMBL/GenBank/DDBJ whole genome shotgun (WGS) entry which is preliminary data.</text>
</comment>
<dbReference type="Proteomes" id="UP000799776">
    <property type="component" value="Unassembled WGS sequence"/>
</dbReference>
<dbReference type="AlphaFoldDB" id="A0A9P4HS48"/>
<accession>A0A9P4HS48</accession>
<proteinExistence type="predicted"/>
<feature type="compositionally biased region" description="Polar residues" evidence="1">
    <location>
        <begin position="216"/>
        <end position="231"/>
    </location>
</feature>
<gene>
    <name evidence="2" type="ORF">K490DRAFT_68140</name>
</gene>
<reference evidence="2" key="1">
    <citation type="journal article" date="2020" name="Stud. Mycol.">
        <title>101 Dothideomycetes genomes: a test case for predicting lifestyles and emergence of pathogens.</title>
        <authorList>
            <person name="Haridas S."/>
            <person name="Albert R."/>
            <person name="Binder M."/>
            <person name="Bloem J."/>
            <person name="Labutti K."/>
            <person name="Salamov A."/>
            <person name="Andreopoulos B."/>
            <person name="Baker S."/>
            <person name="Barry K."/>
            <person name="Bills G."/>
            <person name="Bluhm B."/>
            <person name="Cannon C."/>
            <person name="Castanera R."/>
            <person name="Culley D."/>
            <person name="Daum C."/>
            <person name="Ezra D."/>
            <person name="Gonzalez J."/>
            <person name="Henrissat B."/>
            <person name="Kuo A."/>
            <person name="Liang C."/>
            <person name="Lipzen A."/>
            <person name="Lutzoni F."/>
            <person name="Magnuson J."/>
            <person name="Mondo S."/>
            <person name="Nolan M."/>
            <person name="Ohm R."/>
            <person name="Pangilinan J."/>
            <person name="Park H.-J."/>
            <person name="Ramirez L."/>
            <person name="Alfaro M."/>
            <person name="Sun H."/>
            <person name="Tritt A."/>
            <person name="Yoshinaga Y."/>
            <person name="Zwiers L.-H."/>
            <person name="Turgeon B."/>
            <person name="Goodwin S."/>
            <person name="Spatafora J."/>
            <person name="Crous P."/>
            <person name="Grigoriev I."/>
        </authorList>
    </citation>
    <scope>NUCLEOTIDE SEQUENCE</scope>
    <source>
        <strain evidence="2">CBS 121410</strain>
    </source>
</reference>
<evidence type="ECO:0000256" key="1">
    <source>
        <dbReference type="SAM" id="MobiDB-lite"/>
    </source>
</evidence>
<dbReference type="EMBL" id="ML978735">
    <property type="protein sequence ID" value="KAF2084938.1"/>
    <property type="molecule type" value="Genomic_DNA"/>
</dbReference>
<evidence type="ECO:0000313" key="3">
    <source>
        <dbReference type="Proteomes" id="UP000799776"/>
    </source>
</evidence>
<keyword evidence="3" id="KW-1185">Reference proteome</keyword>
<feature type="region of interest" description="Disordered" evidence="1">
    <location>
        <begin position="216"/>
        <end position="251"/>
    </location>
</feature>
<organism evidence="2 3">
    <name type="scientific">Saccharata proteae CBS 121410</name>
    <dbReference type="NCBI Taxonomy" id="1314787"/>
    <lineage>
        <taxon>Eukaryota</taxon>
        <taxon>Fungi</taxon>
        <taxon>Dikarya</taxon>
        <taxon>Ascomycota</taxon>
        <taxon>Pezizomycotina</taxon>
        <taxon>Dothideomycetes</taxon>
        <taxon>Dothideomycetes incertae sedis</taxon>
        <taxon>Botryosphaeriales</taxon>
        <taxon>Saccharataceae</taxon>
        <taxon>Saccharata</taxon>
    </lineage>
</organism>
<sequence>MGALHGFSASPQQVDPGYAQQQFLQPTYAYGQQLGYFQASPQQQLSFYQTSQAPQMVPVPVGLQMIYIGPHPSHSQQMLRSSAGGPVPFTDGSTIEESARGLPTHNSVIGNSYSSSLNPTRPEFVPGVKYEHVESYQPGAIYQHYGEAGPSTKYVPSPSVFPDLQGTFLQGVQQQHLPAVTIDHSAFTYGPVRQQQAPYALDSAFTASHGLHSTSFTAQPTSFTAPSSNNVKYRKRNTSGRGARQRRQQSRQIDQLAAAAAAAAAPNLPFPSNFGGQYGAIDHSLPVGTRERYGHQHVSSSGSGTAYSTGGSMIRGGPVKPVQALGPVQRVLRTEKIMLAEERKLMEKRLFGG</sequence>
<feature type="compositionally biased region" description="Basic residues" evidence="1">
    <location>
        <begin position="232"/>
        <end position="249"/>
    </location>
</feature>
<protein>
    <submittedName>
        <fullName evidence="2">Uncharacterized protein</fullName>
    </submittedName>
</protein>